<protein>
    <recommendedName>
        <fullName evidence="4">YbhB/YbcL family Raf kinase inhibitor-like protein</fullName>
    </recommendedName>
</protein>
<proteinExistence type="inferred from homology"/>
<evidence type="ECO:0000313" key="3">
    <source>
        <dbReference type="Proteomes" id="UP000054078"/>
    </source>
</evidence>
<dbReference type="PANTHER" id="PTHR30289:SF1">
    <property type="entry name" value="PEBP (PHOSPHATIDYLETHANOLAMINE-BINDING PROTEIN) FAMILY PROTEIN"/>
    <property type="match status" value="1"/>
</dbReference>
<dbReference type="InterPro" id="IPR005247">
    <property type="entry name" value="YbhB_YbcL/LppC-like"/>
</dbReference>
<accession>A0A100YUY6</accession>
<dbReference type="Proteomes" id="UP000054078">
    <property type="component" value="Unassembled WGS sequence"/>
</dbReference>
<comment type="similarity">
    <text evidence="1">Belongs to the UPF0098 family.</text>
</comment>
<dbReference type="PANTHER" id="PTHR30289">
    <property type="entry name" value="UNCHARACTERIZED PROTEIN YBCL-RELATED"/>
    <property type="match status" value="1"/>
</dbReference>
<name>A0A100YUY6_TRASO</name>
<reference evidence="2 3" key="1">
    <citation type="submission" date="2015-12" db="EMBL/GenBank/DDBJ databases">
        <title>Draft Genome Sequence of Olsenella scatoligenes SK9K4T; a Producer of 3-Methylindole- (skatole) and 4-Methylphenol- (p-cresol) Isolated from Pig Feces.</title>
        <authorList>
            <person name="Li X."/>
            <person name="Borg B."/>
            <person name="Canibe N."/>
        </authorList>
    </citation>
    <scope>NUCLEOTIDE SEQUENCE [LARGE SCALE GENOMIC DNA]</scope>
    <source>
        <strain evidence="2 3">SK9K4</strain>
    </source>
</reference>
<dbReference type="OrthoDB" id="9797506at2"/>
<dbReference type="EMBL" id="LOJF01000010">
    <property type="protein sequence ID" value="KUH58163.1"/>
    <property type="molecule type" value="Genomic_DNA"/>
</dbReference>
<organism evidence="2 3">
    <name type="scientific">Tractidigestivibacter scatoligenes</name>
    <name type="common">Olsenella scatoligenes</name>
    <dbReference type="NCBI Taxonomy" id="1299998"/>
    <lineage>
        <taxon>Bacteria</taxon>
        <taxon>Bacillati</taxon>
        <taxon>Actinomycetota</taxon>
        <taxon>Coriobacteriia</taxon>
        <taxon>Coriobacteriales</taxon>
        <taxon>Atopobiaceae</taxon>
        <taxon>Tractidigestivibacter</taxon>
    </lineage>
</organism>
<dbReference type="RefSeq" id="WP_059055132.1">
    <property type="nucleotide sequence ID" value="NZ_LOJF01000010.1"/>
</dbReference>
<dbReference type="SUPFAM" id="SSF49777">
    <property type="entry name" value="PEBP-like"/>
    <property type="match status" value="1"/>
</dbReference>
<dbReference type="AlphaFoldDB" id="A0A100YUY6"/>
<dbReference type="CDD" id="cd00865">
    <property type="entry name" value="PEBP_bact_arch"/>
    <property type="match status" value="1"/>
</dbReference>
<dbReference type="InterPro" id="IPR008914">
    <property type="entry name" value="PEBP"/>
</dbReference>
<dbReference type="InterPro" id="IPR036610">
    <property type="entry name" value="PEBP-like_sf"/>
</dbReference>
<keyword evidence="3" id="KW-1185">Reference proteome</keyword>
<dbReference type="STRING" id="1299998.AUL39_08085"/>
<dbReference type="Gene3D" id="3.90.280.10">
    <property type="entry name" value="PEBP-like"/>
    <property type="match status" value="1"/>
</dbReference>
<gene>
    <name evidence="2" type="ORF">AUL39_08085</name>
</gene>
<sequence>MDVHVKLDENGYIPDAYAKFADPAGLYAGTPTRSFPLEITGVPKGAATLAVVFYDVDSIPVCGFPWIHWCACDIPASATEFPADASNRRFGGMVQGKNSSASRLVGSHDPLLTCRYNGPQPPDCDHTYTLRVYALDNAPQLREGFWLNELLHAMEGHILAEAVAQLPARA</sequence>
<evidence type="ECO:0000256" key="1">
    <source>
        <dbReference type="ARBA" id="ARBA00007120"/>
    </source>
</evidence>
<comment type="caution">
    <text evidence="2">The sequence shown here is derived from an EMBL/GenBank/DDBJ whole genome shotgun (WGS) entry which is preliminary data.</text>
</comment>
<evidence type="ECO:0000313" key="2">
    <source>
        <dbReference type="EMBL" id="KUH58163.1"/>
    </source>
</evidence>
<dbReference type="NCBIfam" id="TIGR00481">
    <property type="entry name" value="YbhB/YbcL family Raf kinase inhibitor-like protein"/>
    <property type="match status" value="1"/>
</dbReference>
<dbReference type="Pfam" id="PF01161">
    <property type="entry name" value="PBP"/>
    <property type="match status" value="1"/>
</dbReference>
<evidence type="ECO:0008006" key="4">
    <source>
        <dbReference type="Google" id="ProtNLM"/>
    </source>
</evidence>